<feature type="transmembrane region" description="Helical" evidence="5">
    <location>
        <begin position="154"/>
        <end position="173"/>
    </location>
</feature>
<sequence>MEKQQITEKPSSSETCSPNGFCLPVNYFSIALGMLSGGLAFRHGSAALGIPGIYAHVFLAIAATIWAVLIVSYVYKWIYFACVAKQELGNIIQCCFISLIPITTILMGLVILPLNRATAIGFMTVGIIGQLLFAAYRAAGLWRGTHTIEATTPIIYLPSVASPFASAMALGALHQQHWGMLFFGAGMFSWLSLESSILHRLRTATPLPGATRPVIGIQLAPAFVGCAAYLATNGGHVDLFAEALIGYGLLNLVYLVRLIPWVFEGGFTLSMWAYSFGFGSMGNVGIYLYEDRGFNDLGIIGIPLFVLGLSGIALLAIASLATVKRRS</sequence>
<feature type="transmembrane region" description="Helical" evidence="5">
    <location>
        <begin position="53"/>
        <end position="79"/>
    </location>
</feature>
<comment type="subcellular location">
    <subcellularLocation>
        <location evidence="1">Membrane</location>
        <topology evidence="1">Multi-pass membrane protein</topology>
    </subcellularLocation>
</comment>
<dbReference type="RefSeq" id="WP_073708698.1">
    <property type="nucleotide sequence ID" value="NZ_MQSV01000001.1"/>
</dbReference>
<dbReference type="InterPro" id="IPR039264">
    <property type="entry name" value="TehA"/>
</dbReference>
<dbReference type="InterPro" id="IPR038665">
    <property type="entry name" value="Voltage-dep_anion_channel_sf"/>
</dbReference>
<proteinExistence type="predicted"/>
<comment type="caution">
    <text evidence="6">The sequence shown here is derived from an EMBL/GenBank/DDBJ whole genome shotgun (WGS) entry which is preliminary data.</text>
</comment>
<feature type="transmembrane region" description="Helical" evidence="5">
    <location>
        <begin position="271"/>
        <end position="289"/>
    </location>
</feature>
<dbReference type="Gene3D" id="1.50.10.150">
    <property type="entry name" value="Voltage-dependent anion channel"/>
    <property type="match status" value="1"/>
</dbReference>
<evidence type="ECO:0000256" key="2">
    <source>
        <dbReference type="ARBA" id="ARBA00022692"/>
    </source>
</evidence>
<protein>
    <submittedName>
        <fullName evidence="6">Dicarboxylate transporter/tellurite-resistance protein TehA</fullName>
    </submittedName>
</protein>
<keyword evidence="7" id="KW-1185">Reference proteome</keyword>
<evidence type="ECO:0000313" key="6">
    <source>
        <dbReference type="EMBL" id="OKL49814.1"/>
    </source>
</evidence>
<gene>
    <name evidence="6" type="ORF">BSR29_02380</name>
</gene>
<evidence type="ECO:0000313" key="7">
    <source>
        <dbReference type="Proteomes" id="UP000186785"/>
    </source>
</evidence>
<evidence type="ECO:0000256" key="5">
    <source>
        <dbReference type="SAM" id="Phobius"/>
    </source>
</evidence>
<feature type="transmembrane region" description="Helical" evidence="5">
    <location>
        <begin position="210"/>
        <end position="231"/>
    </location>
</feature>
<keyword evidence="4 5" id="KW-0472">Membrane</keyword>
<feature type="transmembrane region" description="Helical" evidence="5">
    <location>
        <begin position="301"/>
        <end position="323"/>
    </location>
</feature>
<feature type="transmembrane region" description="Helical" evidence="5">
    <location>
        <begin position="21"/>
        <end position="41"/>
    </location>
</feature>
<dbReference type="GO" id="GO:0046583">
    <property type="term" value="F:monoatomic cation efflux transmembrane transporter activity"/>
    <property type="evidence" value="ECO:0007669"/>
    <property type="project" value="TreeGrafter"/>
</dbReference>
<dbReference type="AlphaFoldDB" id="A0A1Q5PQG1"/>
<dbReference type="NCBIfam" id="NF008032">
    <property type="entry name" value="PRK10764.1"/>
    <property type="match status" value="1"/>
</dbReference>
<dbReference type="GO" id="GO:0005886">
    <property type="term" value="C:plasma membrane"/>
    <property type="evidence" value="ECO:0007669"/>
    <property type="project" value="TreeGrafter"/>
</dbReference>
<name>A0A1Q5PQG1_9ACTO</name>
<evidence type="ECO:0000256" key="4">
    <source>
        <dbReference type="ARBA" id="ARBA00023136"/>
    </source>
</evidence>
<accession>A0A1Q5PQG1</accession>
<dbReference type="Proteomes" id="UP000186785">
    <property type="component" value="Unassembled WGS sequence"/>
</dbReference>
<evidence type="ECO:0000256" key="3">
    <source>
        <dbReference type="ARBA" id="ARBA00022989"/>
    </source>
</evidence>
<evidence type="ECO:0000256" key="1">
    <source>
        <dbReference type="ARBA" id="ARBA00004141"/>
    </source>
</evidence>
<dbReference type="InterPro" id="IPR004695">
    <property type="entry name" value="SLAC1/Mae1/Ssu1/TehA"/>
</dbReference>
<dbReference type="OrthoDB" id="309023at2"/>
<feature type="transmembrane region" description="Helical" evidence="5">
    <location>
        <begin position="179"/>
        <end position="198"/>
    </location>
</feature>
<dbReference type="PANTHER" id="PTHR37955:SF1">
    <property type="entry name" value="DEP DOMAIN-CONTAINING PROTEIN"/>
    <property type="match status" value="1"/>
</dbReference>
<keyword evidence="2 5" id="KW-0812">Transmembrane</keyword>
<dbReference type="Pfam" id="PF03595">
    <property type="entry name" value="SLAC1"/>
    <property type="match status" value="1"/>
</dbReference>
<organism evidence="6 7">
    <name type="scientific">Boudabousia liubingyangii</name>
    <dbReference type="NCBI Taxonomy" id="1921764"/>
    <lineage>
        <taxon>Bacteria</taxon>
        <taxon>Bacillati</taxon>
        <taxon>Actinomycetota</taxon>
        <taxon>Actinomycetes</taxon>
        <taxon>Actinomycetales</taxon>
        <taxon>Actinomycetaceae</taxon>
        <taxon>Boudabousia</taxon>
    </lineage>
</organism>
<feature type="transmembrane region" description="Helical" evidence="5">
    <location>
        <begin position="237"/>
        <end position="259"/>
    </location>
</feature>
<keyword evidence="3 5" id="KW-1133">Transmembrane helix</keyword>
<feature type="transmembrane region" description="Helical" evidence="5">
    <location>
        <begin position="91"/>
        <end position="114"/>
    </location>
</feature>
<feature type="transmembrane region" description="Helical" evidence="5">
    <location>
        <begin position="120"/>
        <end position="142"/>
    </location>
</feature>
<reference evidence="6 7" key="1">
    <citation type="submission" date="2016-11" db="EMBL/GenBank/DDBJ databases">
        <title>Actinomyces gypaetusis sp. nov. isolated from the vulture Gypaetus barbatus in Qinghai Tibet Plateau China.</title>
        <authorList>
            <person name="Meng X."/>
        </authorList>
    </citation>
    <scope>NUCLEOTIDE SEQUENCE [LARGE SCALE GENOMIC DNA]</scope>
    <source>
        <strain evidence="6 7">VUL4_2</strain>
    </source>
</reference>
<dbReference type="CDD" id="cd09324">
    <property type="entry name" value="TDT_TehA"/>
    <property type="match status" value="1"/>
</dbReference>
<dbReference type="PANTHER" id="PTHR37955">
    <property type="entry name" value="TELLURITE RESISTANCE PROTEIN TEHA"/>
    <property type="match status" value="1"/>
</dbReference>
<dbReference type="InterPro" id="IPR052951">
    <property type="entry name" value="Tellurite_res_ion_channel"/>
</dbReference>
<dbReference type="EMBL" id="MQSV01000001">
    <property type="protein sequence ID" value="OKL49814.1"/>
    <property type="molecule type" value="Genomic_DNA"/>
</dbReference>